<proteinExistence type="predicted"/>
<dbReference type="Gene3D" id="2.60.40.10">
    <property type="entry name" value="Immunoglobulins"/>
    <property type="match status" value="1"/>
</dbReference>
<dbReference type="InterPro" id="IPR013783">
    <property type="entry name" value="Ig-like_fold"/>
</dbReference>
<dbReference type="PROSITE" id="PS51257">
    <property type="entry name" value="PROKAR_LIPOPROTEIN"/>
    <property type="match status" value="1"/>
</dbReference>
<evidence type="ECO:0000313" key="2">
    <source>
        <dbReference type="Proteomes" id="UP000184436"/>
    </source>
</evidence>
<protein>
    <recommendedName>
        <fullName evidence="3">DUF4959 domain-containing protein</fullName>
    </recommendedName>
</protein>
<dbReference type="EMBL" id="FQVD01000006">
    <property type="protein sequence ID" value="SHE78895.1"/>
    <property type="molecule type" value="Genomic_DNA"/>
</dbReference>
<dbReference type="RefSeq" id="WP_025074092.1">
    <property type="nucleotide sequence ID" value="NZ_FQVD01000006.1"/>
</dbReference>
<dbReference type="STRING" id="871325.SAMN05444349_10657"/>
<dbReference type="AlphaFoldDB" id="A0A1M4WCJ2"/>
<dbReference type="Proteomes" id="UP000184436">
    <property type="component" value="Unassembled WGS sequence"/>
</dbReference>
<sequence length="242" mass="27083">MKRKYIYIVGSLLLFAGLIGCEDMDNNYKQYLQEYSYSGKVEALRSYIGFERIALAWDVPKDQKSKQILVEYGADKQQKLFDHMVDSVVIDGLDAATGYDFAVYTLDNAGNRSVPATITALPISRTMVDNLVPPTCSYVEVDGVPNVYWAGLSAVSMAFCKYSYIDYKIILEDESEVVTKGCLKNADITSLNRVSELKLPAPQLSKGSTYYVDFTAYVYPISSDIVTMDSVPVNKRTRIIVE</sequence>
<name>A0A1M4WCJ2_9BACE</name>
<evidence type="ECO:0008006" key="3">
    <source>
        <dbReference type="Google" id="ProtNLM"/>
    </source>
</evidence>
<gene>
    <name evidence="1" type="ORF">SAMN05444349_10657</name>
</gene>
<evidence type="ECO:0000313" key="1">
    <source>
        <dbReference type="EMBL" id="SHE78895.1"/>
    </source>
</evidence>
<accession>A0A1M4WCJ2</accession>
<dbReference type="OrthoDB" id="615470at2"/>
<organism evidence="1 2">
    <name type="scientific">Bacteroides faecichinchillae</name>
    <dbReference type="NCBI Taxonomy" id="871325"/>
    <lineage>
        <taxon>Bacteria</taxon>
        <taxon>Pseudomonadati</taxon>
        <taxon>Bacteroidota</taxon>
        <taxon>Bacteroidia</taxon>
        <taxon>Bacteroidales</taxon>
        <taxon>Bacteroidaceae</taxon>
        <taxon>Bacteroides</taxon>
    </lineage>
</organism>
<reference evidence="1 2" key="1">
    <citation type="submission" date="2016-11" db="EMBL/GenBank/DDBJ databases">
        <authorList>
            <person name="Jaros S."/>
            <person name="Januszkiewicz K."/>
            <person name="Wedrychowicz H."/>
        </authorList>
    </citation>
    <scope>NUCLEOTIDE SEQUENCE [LARGE SCALE GENOMIC DNA]</scope>
    <source>
        <strain evidence="1 2">DSM 26883</strain>
    </source>
</reference>
<dbReference type="Pfam" id="PF16389">
    <property type="entry name" value="DUF4998"/>
    <property type="match status" value="1"/>
</dbReference>
<keyword evidence="2" id="KW-1185">Reference proteome</keyword>